<feature type="region of interest" description="Disordered" evidence="1">
    <location>
        <begin position="1"/>
        <end position="21"/>
    </location>
</feature>
<feature type="region of interest" description="Disordered" evidence="1">
    <location>
        <begin position="46"/>
        <end position="77"/>
    </location>
</feature>
<name>A0A8H5N9G7_9HYPO</name>
<dbReference type="Proteomes" id="UP000582016">
    <property type="component" value="Unassembled WGS sequence"/>
</dbReference>
<proteinExistence type="predicted"/>
<evidence type="ECO:0000313" key="3">
    <source>
        <dbReference type="Proteomes" id="UP000582016"/>
    </source>
</evidence>
<organism evidence="2 3">
    <name type="scientific">Fusarium phyllophilum</name>
    <dbReference type="NCBI Taxonomy" id="47803"/>
    <lineage>
        <taxon>Eukaryota</taxon>
        <taxon>Fungi</taxon>
        <taxon>Dikarya</taxon>
        <taxon>Ascomycota</taxon>
        <taxon>Pezizomycotina</taxon>
        <taxon>Sordariomycetes</taxon>
        <taxon>Hypocreomycetidae</taxon>
        <taxon>Hypocreales</taxon>
        <taxon>Nectriaceae</taxon>
        <taxon>Fusarium</taxon>
        <taxon>Fusarium fujikuroi species complex</taxon>
    </lineage>
</organism>
<dbReference type="EMBL" id="JAAOAQ010000275">
    <property type="protein sequence ID" value="KAF5557662.1"/>
    <property type="molecule type" value="Genomic_DNA"/>
</dbReference>
<protein>
    <submittedName>
        <fullName evidence="2">Uncharacterized protein</fullName>
    </submittedName>
</protein>
<reference evidence="2 3" key="1">
    <citation type="submission" date="2020-05" db="EMBL/GenBank/DDBJ databases">
        <title>Identification and distribution of gene clusters putatively required for synthesis of sphingolipid metabolism inhibitors in phylogenetically diverse species of the filamentous fungus Fusarium.</title>
        <authorList>
            <person name="Kim H.-S."/>
            <person name="Busman M."/>
            <person name="Brown D.W."/>
            <person name="Divon H."/>
            <person name="Uhlig S."/>
            <person name="Proctor R.H."/>
        </authorList>
    </citation>
    <scope>NUCLEOTIDE SEQUENCE [LARGE SCALE GENOMIC DNA]</scope>
    <source>
        <strain evidence="2 3">NRRL 13617</strain>
    </source>
</reference>
<comment type="caution">
    <text evidence="2">The sequence shown here is derived from an EMBL/GenBank/DDBJ whole genome shotgun (WGS) entry which is preliminary data.</text>
</comment>
<accession>A0A8H5N9G7</accession>
<dbReference type="AlphaFoldDB" id="A0A8H5N9G7"/>
<keyword evidence="3" id="KW-1185">Reference proteome</keyword>
<evidence type="ECO:0000313" key="2">
    <source>
        <dbReference type="EMBL" id="KAF5557662.1"/>
    </source>
</evidence>
<gene>
    <name evidence="2" type="ORF">FPHYL_7629</name>
</gene>
<evidence type="ECO:0000256" key="1">
    <source>
        <dbReference type="SAM" id="MobiDB-lite"/>
    </source>
</evidence>
<sequence>MWDKKSGSSHQRARRGFTAPDDGQQRLARITILLLYSLNFGIKQQATQSGPRAANSKVIDNEDEAPSASYLGQQRSSMQTVRWQTQQGFAATRDSAPLRLRRSWSRQHAAGWTV</sequence>